<comment type="caution">
    <text evidence="1">The sequence shown here is derived from an EMBL/GenBank/DDBJ whole genome shotgun (WGS) entry which is preliminary data.</text>
</comment>
<reference evidence="1 2" key="2">
    <citation type="journal article" date="2012" name="Open Biol.">
        <title>Characteristics of nucleosomes and linker DNA regions on the genome of the basidiomycete Mixia osmundae revealed by mono- and dinucleosome mapping.</title>
        <authorList>
            <person name="Nishida H."/>
            <person name="Kondo S."/>
            <person name="Matsumoto T."/>
            <person name="Suzuki Y."/>
            <person name="Yoshikawa H."/>
            <person name="Taylor T.D."/>
            <person name="Sugiyama J."/>
        </authorList>
    </citation>
    <scope>NUCLEOTIDE SEQUENCE [LARGE SCALE GENOMIC DNA]</scope>
    <source>
        <strain evidence="2">CBS 9802 / IAM 14324 / JCM 22182 / KY 12970</strain>
    </source>
</reference>
<dbReference type="Proteomes" id="UP000009131">
    <property type="component" value="Unassembled WGS sequence"/>
</dbReference>
<organism evidence="1 2">
    <name type="scientific">Mixia osmundae (strain CBS 9802 / IAM 14324 / JCM 22182 / KY 12970)</name>
    <dbReference type="NCBI Taxonomy" id="764103"/>
    <lineage>
        <taxon>Eukaryota</taxon>
        <taxon>Fungi</taxon>
        <taxon>Dikarya</taxon>
        <taxon>Basidiomycota</taxon>
        <taxon>Pucciniomycotina</taxon>
        <taxon>Mixiomycetes</taxon>
        <taxon>Mixiales</taxon>
        <taxon>Mixiaceae</taxon>
        <taxon>Mixia</taxon>
    </lineage>
</organism>
<dbReference type="RefSeq" id="XP_014569844.1">
    <property type="nucleotide sequence ID" value="XM_014714358.1"/>
</dbReference>
<protein>
    <submittedName>
        <fullName evidence="1">Uncharacterized protein</fullName>
    </submittedName>
</protein>
<dbReference type="HOGENOM" id="CLU_1205044_0_0_1"/>
<accession>G7DXI3</accession>
<dbReference type="EMBL" id="BABT02000061">
    <property type="protein sequence ID" value="GAA95293.1"/>
    <property type="molecule type" value="Genomic_DNA"/>
</dbReference>
<keyword evidence="2" id="KW-1185">Reference proteome</keyword>
<dbReference type="InParanoid" id="G7DXI3"/>
<sequence length="230" mass="26029">MQGREARTEELFKIHYSLPLCLTHPLAILPPFFTAQFQTMAVSYANRECGRPVRLEEIAAAVQAFQARFDALNRWLESHPEYLSQAGLTLITVRERWRHIATMETQGHGLSLVNFGLRLKPAHIRALARPGERSSGKGIKCHQYTLAAIAIQYYEESNDFFEQAQLRMPEWLNRFQLEHRGNVNCVNCGEQAGTECTACLCAKHCTSADRARLRVTSDCAVHDVDLTHGC</sequence>
<name>G7DXI3_MIXOS</name>
<dbReference type="AlphaFoldDB" id="G7DXI3"/>
<proteinExistence type="predicted"/>
<evidence type="ECO:0000313" key="1">
    <source>
        <dbReference type="EMBL" id="GAA95293.1"/>
    </source>
</evidence>
<reference evidence="1 2" key="1">
    <citation type="journal article" date="2011" name="J. Gen. Appl. Microbiol.">
        <title>Draft genome sequencing of the enigmatic basidiomycete Mixia osmundae.</title>
        <authorList>
            <person name="Nishida H."/>
            <person name="Nagatsuka Y."/>
            <person name="Sugiyama J."/>
        </authorList>
    </citation>
    <scope>NUCLEOTIDE SEQUENCE [LARGE SCALE GENOMIC DNA]</scope>
    <source>
        <strain evidence="2">CBS 9802 / IAM 14324 / JCM 22182 / KY 12970</strain>
    </source>
</reference>
<gene>
    <name evidence="1" type="primary">Mo01949</name>
    <name evidence="1" type="ORF">E5Q_01949</name>
</gene>
<evidence type="ECO:0000313" key="2">
    <source>
        <dbReference type="Proteomes" id="UP000009131"/>
    </source>
</evidence>